<dbReference type="InterPro" id="IPR005467">
    <property type="entry name" value="His_kinase_dom"/>
</dbReference>
<dbReference type="InterPro" id="IPR003661">
    <property type="entry name" value="HisK_dim/P_dom"/>
</dbReference>
<evidence type="ECO:0000256" key="1">
    <source>
        <dbReference type="ARBA" id="ARBA00000085"/>
    </source>
</evidence>
<dbReference type="Pfam" id="PF00512">
    <property type="entry name" value="HisKA"/>
    <property type="match status" value="1"/>
</dbReference>
<evidence type="ECO:0000259" key="10">
    <source>
        <dbReference type="PROSITE" id="PS50109"/>
    </source>
</evidence>
<keyword evidence="4" id="KW-0597">Phosphoprotein</keyword>
<keyword evidence="12" id="KW-1185">Reference proteome</keyword>
<feature type="region of interest" description="Disordered" evidence="9">
    <location>
        <begin position="316"/>
        <end position="362"/>
    </location>
</feature>
<dbReference type="CDD" id="cd00082">
    <property type="entry name" value="HisKA"/>
    <property type="match status" value="1"/>
</dbReference>
<keyword evidence="6" id="KW-0812">Transmembrane</keyword>
<dbReference type="InterPro" id="IPR036890">
    <property type="entry name" value="HATPase_C_sf"/>
</dbReference>
<accession>A0A1G9S426</accession>
<keyword evidence="7 11" id="KW-0418">Kinase</keyword>
<evidence type="ECO:0000313" key="12">
    <source>
        <dbReference type="Proteomes" id="UP000198683"/>
    </source>
</evidence>
<evidence type="ECO:0000256" key="9">
    <source>
        <dbReference type="SAM" id="MobiDB-lite"/>
    </source>
</evidence>
<sequence>MKAWHRMSITTRITVFSATAATVLRALLAATVMMAIHRFATGNLVAEPAATVIGAAALPALAVTGLGRGSATASLMPVTAIRAELDRITETCPEQRVSQPRSQNKTCAPADSVNQTLARLQAAMEQQRTFTTDASHELRTPVAAIRAEVEDALYAPEDTSIQGVGNAVLPSLDRLETIVGDLLTIARQQTEDVQGEREPIDLSELVTTECGRRAETGKSFEYVLEPGVMVTGSRPRLARLLSNLLDNAERHAGPTIALHVRRSPCAKRDLQRFPHGVAMLEVIDDGPGIDPDKRELVFQRFARLDTARGRHAGGTGLACPWHGRSPKHMAAPSASRTASRTALRARASSSVSPSRKPRSGRYAGMCRAYIPGRQRSVDLGRAHPG</sequence>
<dbReference type="Gene3D" id="3.30.565.10">
    <property type="entry name" value="Histidine kinase-like ATPase, C-terminal domain"/>
    <property type="match status" value="1"/>
</dbReference>
<dbReference type="RefSeq" id="WP_090774069.1">
    <property type="nucleotide sequence ID" value="NZ_FNFB01000052.1"/>
</dbReference>
<evidence type="ECO:0000313" key="11">
    <source>
        <dbReference type="EMBL" id="SDM30154.1"/>
    </source>
</evidence>
<keyword evidence="5" id="KW-0808">Transferase</keyword>
<gene>
    <name evidence="11" type="ORF">SAMN05421874_1524</name>
</gene>
<evidence type="ECO:0000256" key="2">
    <source>
        <dbReference type="ARBA" id="ARBA00004236"/>
    </source>
</evidence>
<feature type="compositionally biased region" description="Low complexity" evidence="9">
    <location>
        <begin position="330"/>
        <end position="354"/>
    </location>
</feature>
<evidence type="ECO:0000256" key="7">
    <source>
        <dbReference type="ARBA" id="ARBA00022777"/>
    </source>
</evidence>
<dbReference type="PANTHER" id="PTHR45436:SF5">
    <property type="entry name" value="SENSOR HISTIDINE KINASE TRCS"/>
    <property type="match status" value="1"/>
</dbReference>
<evidence type="ECO:0000256" key="6">
    <source>
        <dbReference type="ARBA" id="ARBA00022692"/>
    </source>
</evidence>
<dbReference type="PANTHER" id="PTHR45436">
    <property type="entry name" value="SENSOR HISTIDINE KINASE YKOH"/>
    <property type="match status" value="1"/>
</dbReference>
<dbReference type="InterPro" id="IPR003594">
    <property type="entry name" value="HATPase_dom"/>
</dbReference>
<dbReference type="InterPro" id="IPR036097">
    <property type="entry name" value="HisK_dim/P_sf"/>
</dbReference>
<dbReference type="SUPFAM" id="SSF47384">
    <property type="entry name" value="Homodimeric domain of signal transducing histidine kinase"/>
    <property type="match status" value="1"/>
</dbReference>
<comment type="catalytic activity">
    <reaction evidence="1">
        <text>ATP + protein L-histidine = ADP + protein N-phospho-L-histidine.</text>
        <dbReference type="EC" id="2.7.13.3"/>
    </reaction>
</comment>
<protein>
    <recommendedName>
        <fullName evidence="3">histidine kinase</fullName>
        <ecNumber evidence="3">2.7.13.3</ecNumber>
    </recommendedName>
</protein>
<name>A0A1G9S426_9ACTN</name>
<dbReference type="SUPFAM" id="SSF55874">
    <property type="entry name" value="ATPase domain of HSP90 chaperone/DNA topoisomerase II/histidine kinase"/>
    <property type="match status" value="1"/>
</dbReference>
<evidence type="ECO:0000256" key="8">
    <source>
        <dbReference type="ARBA" id="ARBA00022989"/>
    </source>
</evidence>
<keyword evidence="8" id="KW-0472">Membrane</keyword>
<comment type="subcellular location">
    <subcellularLocation>
        <location evidence="2">Cell membrane</location>
    </subcellularLocation>
</comment>
<evidence type="ECO:0000256" key="4">
    <source>
        <dbReference type="ARBA" id="ARBA00022553"/>
    </source>
</evidence>
<evidence type="ECO:0000256" key="5">
    <source>
        <dbReference type="ARBA" id="ARBA00022679"/>
    </source>
</evidence>
<dbReference type="OrthoDB" id="9786919at2"/>
<dbReference type="GO" id="GO:0005886">
    <property type="term" value="C:plasma membrane"/>
    <property type="evidence" value="ECO:0007669"/>
    <property type="project" value="UniProtKB-SubCell"/>
</dbReference>
<reference evidence="11 12" key="1">
    <citation type="submission" date="2016-10" db="EMBL/GenBank/DDBJ databases">
        <authorList>
            <person name="de Groot N.N."/>
        </authorList>
    </citation>
    <scope>NUCLEOTIDE SEQUENCE [LARGE SCALE GENOMIC DNA]</scope>
    <source>
        <strain evidence="11 12">CGMCC 4.5681</strain>
    </source>
</reference>
<dbReference type="SMART" id="SM00388">
    <property type="entry name" value="HisKA"/>
    <property type="match status" value="1"/>
</dbReference>
<dbReference type="STRING" id="683260.SAMN05421874_1524"/>
<dbReference type="AlphaFoldDB" id="A0A1G9S426"/>
<organism evidence="11 12">
    <name type="scientific">Nonomuraea maritima</name>
    <dbReference type="NCBI Taxonomy" id="683260"/>
    <lineage>
        <taxon>Bacteria</taxon>
        <taxon>Bacillati</taxon>
        <taxon>Actinomycetota</taxon>
        <taxon>Actinomycetes</taxon>
        <taxon>Streptosporangiales</taxon>
        <taxon>Streptosporangiaceae</taxon>
        <taxon>Nonomuraea</taxon>
    </lineage>
</organism>
<dbReference type="EMBL" id="FNFB01000052">
    <property type="protein sequence ID" value="SDM30154.1"/>
    <property type="molecule type" value="Genomic_DNA"/>
</dbReference>
<dbReference type="InterPro" id="IPR050428">
    <property type="entry name" value="TCS_sensor_his_kinase"/>
</dbReference>
<keyword evidence="8" id="KW-1133">Transmembrane helix</keyword>
<dbReference type="PROSITE" id="PS50109">
    <property type="entry name" value="HIS_KIN"/>
    <property type="match status" value="1"/>
</dbReference>
<dbReference type="GO" id="GO:0000155">
    <property type="term" value="F:phosphorelay sensor kinase activity"/>
    <property type="evidence" value="ECO:0007669"/>
    <property type="project" value="InterPro"/>
</dbReference>
<dbReference type="Proteomes" id="UP000198683">
    <property type="component" value="Unassembled WGS sequence"/>
</dbReference>
<dbReference type="Pfam" id="PF02518">
    <property type="entry name" value="HATPase_c"/>
    <property type="match status" value="1"/>
</dbReference>
<dbReference type="EC" id="2.7.13.3" evidence="3"/>
<dbReference type="SMART" id="SM00387">
    <property type="entry name" value="HATPase_c"/>
    <property type="match status" value="1"/>
</dbReference>
<dbReference type="Gene3D" id="1.10.287.130">
    <property type="match status" value="1"/>
</dbReference>
<feature type="domain" description="Histidine kinase" evidence="10">
    <location>
        <begin position="133"/>
        <end position="318"/>
    </location>
</feature>
<proteinExistence type="predicted"/>
<evidence type="ECO:0000256" key="3">
    <source>
        <dbReference type="ARBA" id="ARBA00012438"/>
    </source>
</evidence>